<reference evidence="2 3" key="1">
    <citation type="submission" date="2011-08" db="EMBL/GenBank/DDBJ databases">
        <authorList>
            <person name="Lin Y."/>
            <person name="Hao X."/>
            <person name="Johnstone L."/>
            <person name="Miller S.J."/>
            <person name="Wei G."/>
            <person name="Rensing C."/>
        </authorList>
    </citation>
    <scope>NUCLEOTIDE SEQUENCE [LARGE SCALE GENOMIC DNA]</scope>
    <source>
        <strain evidence="2 3">K42</strain>
    </source>
</reference>
<feature type="non-terminal residue" evidence="2">
    <location>
        <position position="44"/>
    </location>
</feature>
<dbReference type="AlphaFoldDB" id="G2GNR9"/>
<dbReference type="InterPro" id="IPR006311">
    <property type="entry name" value="TAT_signal"/>
</dbReference>
<name>G2GNR9_9ACTN</name>
<keyword evidence="3" id="KW-1185">Reference proteome</keyword>
<sequence length="44" mass="4114">MTPSLPRRRAVLALAGAIVVAAAATACGTGDTSATKATSGAAQG</sequence>
<dbReference type="PROSITE" id="PS51318">
    <property type="entry name" value="TAT"/>
    <property type="match status" value="1"/>
</dbReference>
<evidence type="ECO:0000256" key="1">
    <source>
        <dbReference type="SAM" id="SignalP"/>
    </source>
</evidence>
<evidence type="ECO:0000313" key="2">
    <source>
        <dbReference type="EMBL" id="EGX54840.1"/>
    </source>
</evidence>
<feature type="chain" id="PRO_5039732592" evidence="1">
    <location>
        <begin position="27"/>
        <end position="44"/>
    </location>
</feature>
<feature type="signal peptide" evidence="1">
    <location>
        <begin position="1"/>
        <end position="26"/>
    </location>
</feature>
<keyword evidence="1" id="KW-0732">Signal</keyword>
<proteinExistence type="predicted"/>
<protein>
    <submittedName>
        <fullName evidence="2">Uncharacterized protein</fullName>
    </submittedName>
</protein>
<gene>
    <name evidence="2" type="ORF">SZN_35872</name>
</gene>
<evidence type="ECO:0000313" key="3">
    <source>
        <dbReference type="Proteomes" id="UP000004217"/>
    </source>
</evidence>
<dbReference type="PROSITE" id="PS51257">
    <property type="entry name" value="PROKAR_LIPOPROTEIN"/>
    <property type="match status" value="1"/>
</dbReference>
<dbReference type="EMBL" id="AGBF01000312">
    <property type="protein sequence ID" value="EGX54840.1"/>
    <property type="molecule type" value="Genomic_DNA"/>
</dbReference>
<comment type="caution">
    <text evidence="2">The sequence shown here is derived from an EMBL/GenBank/DDBJ whole genome shotgun (WGS) entry which is preliminary data.</text>
</comment>
<organism evidence="2 3">
    <name type="scientific">Streptomyces zinciresistens K42</name>
    <dbReference type="NCBI Taxonomy" id="700597"/>
    <lineage>
        <taxon>Bacteria</taxon>
        <taxon>Bacillati</taxon>
        <taxon>Actinomycetota</taxon>
        <taxon>Actinomycetes</taxon>
        <taxon>Kitasatosporales</taxon>
        <taxon>Streptomycetaceae</taxon>
        <taxon>Streptomyces</taxon>
    </lineage>
</organism>
<dbReference type="Proteomes" id="UP000004217">
    <property type="component" value="Unassembled WGS sequence"/>
</dbReference>
<accession>G2GNR9</accession>